<proteinExistence type="predicted"/>
<dbReference type="EMBL" id="LR743596">
    <property type="protein sequence ID" value="CAA2625351.1"/>
    <property type="molecule type" value="Genomic_DNA"/>
</dbReference>
<keyword evidence="2" id="KW-1185">Reference proteome</keyword>
<protein>
    <submittedName>
        <fullName evidence="1">Uncharacterized protein</fullName>
    </submittedName>
</protein>
<evidence type="ECO:0000313" key="1">
    <source>
        <dbReference type="EMBL" id="CAA2625351.1"/>
    </source>
</evidence>
<organism evidence="1">
    <name type="scientific">Spirodela intermedia</name>
    <name type="common">Intermediate duckweed</name>
    <dbReference type="NCBI Taxonomy" id="51605"/>
    <lineage>
        <taxon>Eukaryota</taxon>
        <taxon>Viridiplantae</taxon>
        <taxon>Streptophyta</taxon>
        <taxon>Embryophyta</taxon>
        <taxon>Tracheophyta</taxon>
        <taxon>Spermatophyta</taxon>
        <taxon>Magnoliopsida</taxon>
        <taxon>Liliopsida</taxon>
        <taxon>Araceae</taxon>
        <taxon>Lemnoideae</taxon>
        <taxon>Spirodela</taxon>
    </lineage>
</organism>
<evidence type="ECO:0000313" key="2">
    <source>
        <dbReference type="Proteomes" id="UP001189122"/>
    </source>
</evidence>
<reference evidence="1 2" key="1">
    <citation type="submission" date="2019-12" db="EMBL/GenBank/DDBJ databases">
        <authorList>
            <person name="Scholz U."/>
            <person name="Mascher M."/>
            <person name="Fiebig A."/>
        </authorList>
    </citation>
    <scope>NUCLEOTIDE SEQUENCE</scope>
</reference>
<sequence length="44" mass="4971">MREEILGVIRLGCRYFDTAVFSLREASRRSDCPSPEPRTNGVKG</sequence>
<name>A0A7I8J3U5_SPIIN</name>
<gene>
    <name evidence="1" type="ORF">SI7747_09011120</name>
</gene>
<dbReference type="AlphaFoldDB" id="A0A7I8J3U5"/>
<accession>A0A7I8J3U5</accession>
<dbReference type="EMBL" id="CACRZD030000009">
    <property type="protein sequence ID" value="CAA6664731.1"/>
    <property type="molecule type" value="Genomic_DNA"/>
</dbReference>
<dbReference type="Proteomes" id="UP001189122">
    <property type="component" value="Unassembled WGS sequence"/>
</dbReference>